<dbReference type="Proteomes" id="UP000824782">
    <property type="component" value="Unassembled WGS sequence"/>
</dbReference>
<evidence type="ECO:0000313" key="2">
    <source>
        <dbReference type="Proteomes" id="UP000824782"/>
    </source>
</evidence>
<protein>
    <submittedName>
        <fullName evidence="1">Uncharacterized protein</fullName>
    </submittedName>
</protein>
<keyword evidence="2" id="KW-1185">Reference proteome</keyword>
<reference evidence="1" key="1">
    <citation type="thesis" date="2020" institute="ProQuest LLC" country="789 East Eisenhower Parkway, Ann Arbor, MI, USA">
        <title>Comparative Genomics and Chromosome Evolution.</title>
        <authorList>
            <person name="Mudd A.B."/>
        </authorList>
    </citation>
    <scope>NUCLEOTIDE SEQUENCE</scope>
    <source>
        <strain evidence="1">237g6f4</strain>
        <tissue evidence="1">Blood</tissue>
    </source>
</reference>
<organism evidence="1 2">
    <name type="scientific">Engystomops pustulosus</name>
    <name type="common">Tungara frog</name>
    <name type="synonym">Physalaemus pustulosus</name>
    <dbReference type="NCBI Taxonomy" id="76066"/>
    <lineage>
        <taxon>Eukaryota</taxon>
        <taxon>Metazoa</taxon>
        <taxon>Chordata</taxon>
        <taxon>Craniata</taxon>
        <taxon>Vertebrata</taxon>
        <taxon>Euteleostomi</taxon>
        <taxon>Amphibia</taxon>
        <taxon>Batrachia</taxon>
        <taxon>Anura</taxon>
        <taxon>Neobatrachia</taxon>
        <taxon>Hyloidea</taxon>
        <taxon>Leptodactylidae</taxon>
        <taxon>Leiuperinae</taxon>
        <taxon>Engystomops</taxon>
    </lineage>
</organism>
<accession>A0AAV7CE50</accession>
<dbReference type="AlphaFoldDB" id="A0AAV7CE50"/>
<gene>
    <name evidence="1" type="ORF">GDO81_008166</name>
</gene>
<comment type="caution">
    <text evidence="1">The sequence shown here is derived from an EMBL/GenBank/DDBJ whole genome shotgun (WGS) entry which is preliminary data.</text>
</comment>
<name>A0AAV7CE50_ENGPU</name>
<sequence length="75" mass="8891">METFDCVKTGLDMSRRQKHFRWAQTVQWNSVLQVCSPPYMVVIQEYSAKTSPDIYKGKAPNAPRTRFVLYKLHRR</sequence>
<proteinExistence type="predicted"/>
<evidence type="ECO:0000313" key="1">
    <source>
        <dbReference type="EMBL" id="KAG8582697.1"/>
    </source>
</evidence>
<dbReference type="EMBL" id="WNYA01000003">
    <property type="protein sequence ID" value="KAG8582697.1"/>
    <property type="molecule type" value="Genomic_DNA"/>
</dbReference>